<reference evidence="2" key="1">
    <citation type="submission" date="2022-01" db="EMBL/GenBank/DDBJ databases">
        <authorList>
            <person name="Braso-Vives M."/>
        </authorList>
    </citation>
    <scope>NUCLEOTIDE SEQUENCE</scope>
</reference>
<dbReference type="Proteomes" id="UP000838412">
    <property type="component" value="Chromosome 13"/>
</dbReference>
<name>A0A8J9YYH3_BRALA</name>
<dbReference type="InterPro" id="IPR056483">
    <property type="entry name" value="Hisat_C"/>
</dbReference>
<accession>A0A8J9YYH3</accession>
<evidence type="ECO:0000259" key="1">
    <source>
        <dbReference type="Pfam" id="PF24066"/>
    </source>
</evidence>
<evidence type="ECO:0000313" key="2">
    <source>
        <dbReference type="EMBL" id="CAH1244119.1"/>
    </source>
</evidence>
<dbReference type="Pfam" id="PF24066">
    <property type="entry name" value="Hisat_C"/>
    <property type="match status" value="1"/>
</dbReference>
<gene>
    <name evidence="2" type="primary">NAT16</name>
    <name evidence="2" type="ORF">BLAG_LOCUS6842</name>
</gene>
<sequence length="243" mass="27383">MLIREAKHADYEAVMKMASTDTFRDGFDYLPAKFHQYVDDPNVFVLVTEEDDCLDVMYLQADVSDIQSSLASSNTPAYLLPLTPYQPSDLHRLLPPAFSAAVLPEGRVFVGWDPYKLSESNMKKFVEAGCYILVDPTEPAAKSLSFGGSYMTPRGRVYHIDIHCKDEALCKAHIVHHVKNACSQYRGMITFCIMVIDQALKETVMKYCVENLKLSHLPHDHTYTLYETDLTTIAKAAVGKAKY</sequence>
<dbReference type="AlphaFoldDB" id="A0A8J9YYH3"/>
<dbReference type="PANTHER" id="PTHR47403:SF6">
    <property type="entry name" value="N-ACETYLTRANSFERASE DOMAIN-CONTAINING PROTEIN"/>
    <property type="match status" value="1"/>
</dbReference>
<evidence type="ECO:0000313" key="3">
    <source>
        <dbReference type="Proteomes" id="UP000838412"/>
    </source>
</evidence>
<protein>
    <submittedName>
        <fullName evidence="2">NAT16 protein</fullName>
    </submittedName>
</protein>
<organism evidence="2 3">
    <name type="scientific">Branchiostoma lanceolatum</name>
    <name type="common">Common lancelet</name>
    <name type="synonym">Amphioxus lanceolatum</name>
    <dbReference type="NCBI Taxonomy" id="7740"/>
    <lineage>
        <taxon>Eukaryota</taxon>
        <taxon>Metazoa</taxon>
        <taxon>Chordata</taxon>
        <taxon>Cephalochordata</taxon>
        <taxon>Leptocardii</taxon>
        <taxon>Amphioxiformes</taxon>
        <taxon>Branchiostomatidae</taxon>
        <taxon>Branchiostoma</taxon>
    </lineage>
</organism>
<dbReference type="OrthoDB" id="6086192at2759"/>
<feature type="domain" description="Histidine N-acetyltransferase C-terminal" evidence="1">
    <location>
        <begin position="82"/>
        <end position="195"/>
    </location>
</feature>
<keyword evidence="3" id="KW-1185">Reference proteome</keyword>
<dbReference type="EMBL" id="OV696698">
    <property type="protein sequence ID" value="CAH1244119.1"/>
    <property type="molecule type" value="Genomic_DNA"/>
</dbReference>
<dbReference type="PANTHER" id="PTHR47403">
    <property type="entry name" value="LOC100145250 PROTEIN"/>
    <property type="match status" value="1"/>
</dbReference>
<proteinExistence type="predicted"/>